<dbReference type="GO" id="GO:0046872">
    <property type="term" value="F:metal ion binding"/>
    <property type="evidence" value="ECO:0007669"/>
    <property type="project" value="UniProtKB-KW"/>
</dbReference>
<dbReference type="PANTHER" id="PTHR10720">
    <property type="entry name" value="HEME OXYGENASE"/>
    <property type="match status" value="1"/>
</dbReference>
<keyword evidence="3 5" id="KW-0408">Iron</keyword>
<evidence type="ECO:0000256" key="1">
    <source>
        <dbReference type="ARBA" id="ARBA00022617"/>
    </source>
</evidence>
<dbReference type="GO" id="GO:0042167">
    <property type="term" value="P:heme catabolic process"/>
    <property type="evidence" value="ECO:0007669"/>
    <property type="project" value="TreeGrafter"/>
</dbReference>
<keyword evidence="1 4" id="KW-0349">Heme</keyword>
<proteinExistence type="predicted"/>
<dbReference type="STRING" id="246404.A0A507FNV9"/>
<evidence type="ECO:0000256" key="3">
    <source>
        <dbReference type="ARBA" id="ARBA00023004"/>
    </source>
</evidence>
<evidence type="ECO:0000256" key="2">
    <source>
        <dbReference type="ARBA" id="ARBA00022723"/>
    </source>
</evidence>
<accession>A0A507FNV9</accession>
<dbReference type="PIRSF" id="PIRSF000343">
    <property type="entry name" value="Haem_Oase"/>
    <property type="match status" value="1"/>
</dbReference>
<evidence type="ECO:0000256" key="4">
    <source>
        <dbReference type="PIRSR" id="PIRSR000343-1"/>
    </source>
</evidence>
<evidence type="ECO:0000256" key="5">
    <source>
        <dbReference type="PIRSR" id="PIRSR000343-2"/>
    </source>
</evidence>
<organism evidence="7 8">
    <name type="scientific">Chytriomyces confervae</name>
    <dbReference type="NCBI Taxonomy" id="246404"/>
    <lineage>
        <taxon>Eukaryota</taxon>
        <taxon>Fungi</taxon>
        <taxon>Fungi incertae sedis</taxon>
        <taxon>Chytridiomycota</taxon>
        <taxon>Chytridiomycota incertae sedis</taxon>
        <taxon>Chytridiomycetes</taxon>
        <taxon>Chytridiales</taxon>
        <taxon>Chytriomycetaceae</taxon>
        <taxon>Chytriomyces</taxon>
    </lineage>
</organism>
<dbReference type="OrthoDB" id="652091at2759"/>
<name>A0A507FNV9_9FUNG</name>
<dbReference type="CDD" id="cd19165">
    <property type="entry name" value="HemeO"/>
    <property type="match status" value="1"/>
</dbReference>
<evidence type="ECO:0000313" key="7">
    <source>
        <dbReference type="EMBL" id="TPX77370.1"/>
    </source>
</evidence>
<gene>
    <name evidence="7" type="ORF">CcCBS67573_g01335</name>
</gene>
<dbReference type="GO" id="GO:0004392">
    <property type="term" value="F:heme oxygenase (decyclizing) activity"/>
    <property type="evidence" value="ECO:0007669"/>
    <property type="project" value="InterPro"/>
</dbReference>
<dbReference type="SUPFAM" id="SSF48613">
    <property type="entry name" value="Heme oxygenase-like"/>
    <property type="match status" value="1"/>
</dbReference>
<keyword evidence="2 5" id="KW-0479">Metal-binding</keyword>
<sequence length="273" mass="30616">MASSTDNYTTAYAAALAVGTATLLGIAIFKVLVEPAKTVLVTKQQGSTDISPEPFSAVIKESTKVLHRQAESGELIKLIFSARITWNLYLQYLLALYPVYLEMENAMANCRGHPVIKRFYFPNELNRAKLLEKDIRFLMQGSDESVIQDALTTHGPAVTAYCDRIRRLGETDPTLLIAHTYARYLGDLSGGQMIKKRISKALQLETGGAGLDFYEFPNIAAHNDFKNMYRRLLDKLETDAALNCFLDKQAFIQEAKKSFVFNIELFEEVMPSP</sequence>
<feature type="binding site" evidence="4">
    <location>
        <position position="230"/>
    </location>
    <ligand>
        <name>heme b</name>
        <dbReference type="ChEBI" id="CHEBI:60344"/>
    </ligand>
</feature>
<evidence type="ECO:0000256" key="6">
    <source>
        <dbReference type="SAM" id="Phobius"/>
    </source>
</evidence>
<reference evidence="7 8" key="1">
    <citation type="journal article" date="2019" name="Sci. Rep.">
        <title>Comparative genomics of chytrid fungi reveal insights into the obligate biotrophic and pathogenic lifestyle of Synchytrium endobioticum.</title>
        <authorList>
            <person name="van de Vossenberg B.T.L.H."/>
            <person name="Warris S."/>
            <person name="Nguyen H.D.T."/>
            <person name="van Gent-Pelzer M.P.E."/>
            <person name="Joly D.L."/>
            <person name="van de Geest H.C."/>
            <person name="Bonants P.J.M."/>
            <person name="Smith D.S."/>
            <person name="Levesque C.A."/>
            <person name="van der Lee T.A.J."/>
        </authorList>
    </citation>
    <scope>NUCLEOTIDE SEQUENCE [LARGE SCALE GENOMIC DNA]</scope>
    <source>
        <strain evidence="7 8">CBS 675.73</strain>
    </source>
</reference>
<comment type="caution">
    <text evidence="7">The sequence shown here is derived from an EMBL/GenBank/DDBJ whole genome shotgun (WGS) entry which is preliminary data.</text>
</comment>
<dbReference type="AlphaFoldDB" id="A0A507FNV9"/>
<dbReference type="InterPro" id="IPR002051">
    <property type="entry name" value="Haem_Oase"/>
</dbReference>
<keyword evidence="6" id="KW-0812">Transmembrane</keyword>
<dbReference type="InterPro" id="IPR016053">
    <property type="entry name" value="Haem_Oase-like"/>
</dbReference>
<dbReference type="InterPro" id="IPR016084">
    <property type="entry name" value="Haem_Oase-like_multi-hlx"/>
</dbReference>
<dbReference type="EMBL" id="QEAP01000022">
    <property type="protein sequence ID" value="TPX77370.1"/>
    <property type="molecule type" value="Genomic_DNA"/>
</dbReference>
<dbReference type="GO" id="GO:0006979">
    <property type="term" value="P:response to oxidative stress"/>
    <property type="evidence" value="ECO:0007669"/>
    <property type="project" value="TreeGrafter"/>
</dbReference>
<dbReference type="PANTHER" id="PTHR10720:SF0">
    <property type="entry name" value="HEME OXYGENASE"/>
    <property type="match status" value="1"/>
</dbReference>
<feature type="binding site" description="axial binding residue" evidence="5">
    <location>
        <position position="67"/>
    </location>
    <ligand>
        <name>heme b</name>
        <dbReference type="ChEBI" id="CHEBI:60344"/>
    </ligand>
    <ligandPart>
        <name>Fe</name>
        <dbReference type="ChEBI" id="CHEBI:18248"/>
    </ligandPart>
</feature>
<dbReference type="Gene3D" id="1.20.910.10">
    <property type="entry name" value="Heme oxygenase-like"/>
    <property type="match status" value="1"/>
</dbReference>
<feature type="transmembrane region" description="Helical" evidence="6">
    <location>
        <begin position="12"/>
        <end position="33"/>
    </location>
</feature>
<keyword evidence="6" id="KW-1133">Transmembrane helix</keyword>
<dbReference type="PRINTS" id="PR00088">
    <property type="entry name" value="HAEMOXYGNASE"/>
</dbReference>
<dbReference type="Pfam" id="PF01126">
    <property type="entry name" value="Heme_oxygenase"/>
    <property type="match status" value="1"/>
</dbReference>
<dbReference type="GO" id="GO:0006788">
    <property type="term" value="P:heme oxidation"/>
    <property type="evidence" value="ECO:0007669"/>
    <property type="project" value="InterPro"/>
</dbReference>
<dbReference type="Proteomes" id="UP000320333">
    <property type="component" value="Unassembled WGS sequence"/>
</dbReference>
<protein>
    <submittedName>
        <fullName evidence="7">Uncharacterized protein</fullName>
    </submittedName>
</protein>
<feature type="binding site" evidence="4">
    <location>
        <position position="181"/>
    </location>
    <ligand>
        <name>heme b</name>
        <dbReference type="ChEBI" id="CHEBI:60344"/>
    </ligand>
</feature>
<feature type="binding site" evidence="4">
    <location>
        <position position="60"/>
    </location>
    <ligand>
        <name>heme b</name>
        <dbReference type="ChEBI" id="CHEBI:60344"/>
    </ligand>
</feature>
<keyword evidence="8" id="KW-1185">Reference proteome</keyword>
<keyword evidence="6" id="KW-0472">Membrane</keyword>
<evidence type="ECO:0000313" key="8">
    <source>
        <dbReference type="Proteomes" id="UP000320333"/>
    </source>
</evidence>
<dbReference type="GO" id="GO:0020037">
    <property type="term" value="F:heme binding"/>
    <property type="evidence" value="ECO:0007669"/>
    <property type="project" value="TreeGrafter"/>
</dbReference>